<organism evidence="2 3">
    <name type="scientific">Russula ochroleuca</name>
    <dbReference type="NCBI Taxonomy" id="152965"/>
    <lineage>
        <taxon>Eukaryota</taxon>
        <taxon>Fungi</taxon>
        <taxon>Dikarya</taxon>
        <taxon>Basidiomycota</taxon>
        <taxon>Agaricomycotina</taxon>
        <taxon>Agaricomycetes</taxon>
        <taxon>Russulales</taxon>
        <taxon>Russulaceae</taxon>
        <taxon>Russula</taxon>
    </lineage>
</organism>
<feature type="non-terminal residue" evidence="2">
    <location>
        <position position="1"/>
    </location>
</feature>
<reference evidence="2" key="1">
    <citation type="submission" date="2019-10" db="EMBL/GenBank/DDBJ databases">
        <authorList>
            <consortium name="DOE Joint Genome Institute"/>
            <person name="Kuo A."/>
            <person name="Miyauchi S."/>
            <person name="Kiss E."/>
            <person name="Drula E."/>
            <person name="Kohler A."/>
            <person name="Sanchez-Garcia M."/>
            <person name="Andreopoulos B."/>
            <person name="Barry K.W."/>
            <person name="Bonito G."/>
            <person name="Buee M."/>
            <person name="Carver A."/>
            <person name="Chen C."/>
            <person name="Cichocki N."/>
            <person name="Clum A."/>
            <person name="Culley D."/>
            <person name="Crous P.W."/>
            <person name="Fauchery L."/>
            <person name="Girlanda M."/>
            <person name="Hayes R."/>
            <person name="Keri Z."/>
            <person name="LaButti K."/>
            <person name="Lipzen A."/>
            <person name="Lombard V."/>
            <person name="Magnuson J."/>
            <person name="Maillard F."/>
            <person name="Morin E."/>
            <person name="Murat C."/>
            <person name="Nolan M."/>
            <person name="Ohm R."/>
            <person name="Pangilinan J."/>
            <person name="Pereira M."/>
            <person name="Perotto S."/>
            <person name="Peter M."/>
            <person name="Riley R."/>
            <person name="Sitrit Y."/>
            <person name="Stielow B."/>
            <person name="Szollosi G."/>
            <person name="Zifcakova L."/>
            <person name="Stursova M."/>
            <person name="Spatafora J.W."/>
            <person name="Tedersoo L."/>
            <person name="Vaario L.-M."/>
            <person name="Yamada A."/>
            <person name="Yan M."/>
            <person name="Wang P."/>
            <person name="Xu J."/>
            <person name="Bruns T."/>
            <person name="Baldrian P."/>
            <person name="Vilgalys R."/>
            <person name="Henrissat B."/>
            <person name="Grigoriev I.V."/>
            <person name="Hibbett D."/>
            <person name="Nagy L.G."/>
            <person name="Martin F.M."/>
        </authorList>
    </citation>
    <scope>NUCLEOTIDE SEQUENCE</scope>
    <source>
        <strain evidence="2">Prilba</strain>
    </source>
</reference>
<keyword evidence="1" id="KW-0175">Coiled coil</keyword>
<dbReference type="AlphaFoldDB" id="A0A9P5TCG6"/>
<evidence type="ECO:0000313" key="3">
    <source>
        <dbReference type="Proteomes" id="UP000759537"/>
    </source>
</evidence>
<gene>
    <name evidence="2" type="ORF">DFH94DRAFT_612331</name>
</gene>
<evidence type="ECO:0000313" key="2">
    <source>
        <dbReference type="EMBL" id="KAF8484518.1"/>
    </source>
</evidence>
<reference evidence="2" key="2">
    <citation type="journal article" date="2020" name="Nat. Commun.">
        <title>Large-scale genome sequencing of mycorrhizal fungi provides insights into the early evolution of symbiotic traits.</title>
        <authorList>
            <person name="Miyauchi S."/>
            <person name="Kiss E."/>
            <person name="Kuo A."/>
            <person name="Drula E."/>
            <person name="Kohler A."/>
            <person name="Sanchez-Garcia M."/>
            <person name="Morin E."/>
            <person name="Andreopoulos B."/>
            <person name="Barry K.W."/>
            <person name="Bonito G."/>
            <person name="Buee M."/>
            <person name="Carver A."/>
            <person name="Chen C."/>
            <person name="Cichocki N."/>
            <person name="Clum A."/>
            <person name="Culley D."/>
            <person name="Crous P.W."/>
            <person name="Fauchery L."/>
            <person name="Girlanda M."/>
            <person name="Hayes R.D."/>
            <person name="Keri Z."/>
            <person name="LaButti K."/>
            <person name="Lipzen A."/>
            <person name="Lombard V."/>
            <person name="Magnuson J."/>
            <person name="Maillard F."/>
            <person name="Murat C."/>
            <person name="Nolan M."/>
            <person name="Ohm R.A."/>
            <person name="Pangilinan J."/>
            <person name="Pereira M.F."/>
            <person name="Perotto S."/>
            <person name="Peter M."/>
            <person name="Pfister S."/>
            <person name="Riley R."/>
            <person name="Sitrit Y."/>
            <person name="Stielow J.B."/>
            <person name="Szollosi G."/>
            <person name="Zifcakova L."/>
            <person name="Stursova M."/>
            <person name="Spatafora J.W."/>
            <person name="Tedersoo L."/>
            <person name="Vaario L.M."/>
            <person name="Yamada A."/>
            <person name="Yan M."/>
            <person name="Wang P."/>
            <person name="Xu J."/>
            <person name="Bruns T."/>
            <person name="Baldrian P."/>
            <person name="Vilgalys R."/>
            <person name="Dunand C."/>
            <person name="Henrissat B."/>
            <person name="Grigoriev I.V."/>
            <person name="Hibbett D."/>
            <person name="Nagy L.G."/>
            <person name="Martin F.M."/>
        </authorList>
    </citation>
    <scope>NUCLEOTIDE SEQUENCE</scope>
    <source>
        <strain evidence="2">Prilba</strain>
    </source>
</reference>
<sequence>NKRQTVLRARLEDLQRQHSSKKISPNEILYQIVNLQHGIQKKEKDLQVSRENAMFRTVEDVDIHIRRDIYFRNLEEQVESTRQEIDHVRHIRKTVESFQADSDTLDAERAAVEELKKQLDDLEAKATSERHDVIKVKEDEIETDLNANSKVFQGRLRRQLFSEPRQSTSWFQEDNNERYYAKFNEERHAEWQRAQGEAEDCA</sequence>
<feature type="non-terminal residue" evidence="2">
    <location>
        <position position="202"/>
    </location>
</feature>
<proteinExistence type="predicted"/>
<keyword evidence="3" id="KW-1185">Reference proteome</keyword>
<accession>A0A9P5TCG6</accession>
<dbReference type="Proteomes" id="UP000759537">
    <property type="component" value="Unassembled WGS sequence"/>
</dbReference>
<dbReference type="OrthoDB" id="2195113at2759"/>
<evidence type="ECO:0000256" key="1">
    <source>
        <dbReference type="SAM" id="Coils"/>
    </source>
</evidence>
<feature type="coiled-coil region" evidence="1">
    <location>
        <begin position="71"/>
        <end position="132"/>
    </location>
</feature>
<protein>
    <submittedName>
        <fullName evidence="2">Uncharacterized protein</fullName>
    </submittedName>
</protein>
<name>A0A9P5TCG6_9AGAM</name>
<dbReference type="EMBL" id="WHVB01000003">
    <property type="protein sequence ID" value="KAF8484518.1"/>
    <property type="molecule type" value="Genomic_DNA"/>
</dbReference>
<comment type="caution">
    <text evidence="2">The sequence shown here is derived from an EMBL/GenBank/DDBJ whole genome shotgun (WGS) entry which is preliminary data.</text>
</comment>